<comment type="caution">
    <text evidence="1">The sequence shown here is derived from an EMBL/GenBank/DDBJ whole genome shotgun (WGS) entry which is preliminary data.</text>
</comment>
<name>A0ACB9XD80_CHAAC</name>
<proteinExistence type="predicted"/>
<gene>
    <name evidence="1" type="ORF">KUCAC02_020694</name>
</gene>
<dbReference type="Proteomes" id="UP001057452">
    <property type="component" value="Chromosome 6"/>
</dbReference>
<evidence type="ECO:0000313" key="2">
    <source>
        <dbReference type="Proteomes" id="UP001057452"/>
    </source>
</evidence>
<dbReference type="EMBL" id="CM043790">
    <property type="protein sequence ID" value="KAI4824989.1"/>
    <property type="molecule type" value="Genomic_DNA"/>
</dbReference>
<reference evidence="1" key="1">
    <citation type="submission" date="2022-05" db="EMBL/GenBank/DDBJ databases">
        <title>Chromosome-level genome of Chaenocephalus aceratus.</title>
        <authorList>
            <person name="Park H."/>
        </authorList>
    </citation>
    <scope>NUCLEOTIDE SEQUENCE</scope>
    <source>
        <strain evidence="1">KU_202001</strain>
    </source>
</reference>
<organism evidence="1 2">
    <name type="scientific">Chaenocephalus aceratus</name>
    <name type="common">Blackfin icefish</name>
    <name type="synonym">Chaenichthys aceratus</name>
    <dbReference type="NCBI Taxonomy" id="36190"/>
    <lineage>
        <taxon>Eukaryota</taxon>
        <taxon>Metazoa</taxon>
        <taxon>Chordata</taxon>
        <taxon>Craniata</taxon>
        <taxon>Vertebrata</taxon>
        <taxon>Euteleostomi</taxon>
        <taxon>Actinopterygii</taxon>
        <taxon>Neopterygii</taxon>
        <taxon>Teleostei</taxon>
        <taxon>Neoteleostei</taxon>
        <taxon>Acanthomorphata</taxon>
        <taxon>Eupercaria</taxon>
        <taxon>Perciformes</taxon>
        <taxon>Notothenioidei</taxon>
        <taxon>Channichthyidae</taxon>
        <taxon>Chaenocephalus</taxon>
    </lineage>
</organism>
<accession>A0ACB9XD80</accession>
<sequence>MANAYSAIPLPHLGQSDHLSLFFYPTYTQLIKPVKPTVRTVKQFILKHVMARQQIQTDLKPTVRKYKFLIFVDFLRPIEFDYNFSLKL</sequence>
<protein>
    <submittedName>
        <fullName evidence="1">Uncharacterized protein</fullName>
    </submittedName>
</protein>
<keyword evidence="2" id="KW-1185">Reference proteome</keyword>
<evidence type="ECO:0000313" key="1">
    <source>
        <dbReference type="EMBL" id="KAI4824989.1"/>
    </source>
</evidence>